<dbReference type="InterPro" id="IPR050953">
    <property type="entry name" value="N4_N6_ade-DNA_methylase"/>
</dbReference>
<dbReference type="EC" id="2.1.1.72" evidence="1"/>
<keyword evidence="3" id="KW-0808">Transferase</keyword>
<evidence type="ECO:0000256" key="4">
    <source>
        <dbReference type="ARBA" id="ARBA00022747"/>
    </source>
</evidence>
<proteinExistence type="predicted"/>
<dbReference type="Pfam" id="PF02384">
    <property type="entry name" value="N6_Mtase"/>
    <property type="match status" value="1"/>
</dbReference>
<dbReference type="GO" id="GO:0009307">
    <property type="term" value="P:DNA restriction-modification system"/>
    <property type="evidence" value="ECO:0007669"/>
    <property type="project" value="UniProtKB-KW"/>
</dbReference>
<dbReference type="PRINTS" id="PR00507">
    <property type="entry name" value="N12N6MTFRASE"/>
</dbReference>
<organism evidence="7">
    <name type="scientific">marine sediment metagenome</name>
    <dbReference type="NCBI Taxonomy" id="412755"/>
    <lineage>
        <taxon>unclassified sequences</taxon>
        <taxon>metagenomes</taxon>
        <taxon>ecological metagenomes</taxon>
    </lineage>
</organism>
<dbReference type="GO" id="GO:0032259">
    <property type="term" value="P:methylation"/>
    <property type="evidence" value="ECO:0007669"/>
    <property type="project" value="UniProtKB-KW"/>
</dbReference>
<keyword evidence="2" id="KW-0489">Methyltransferase</keyword>
<comment type="caution">
    <text evidence="7">The sequence shown here is derived from an EMBL/GenBank/DDBJ whole genome shotgun (WGS) entry which is preliminary data.</text>
</comment>
<dbReference type="InterPro" id="IPR003356">
    <property type="entry name" value="DNA_methylase_A-5"/>
</dbReference>
<dbReference type="Gene3D" id="3.40.50.150">
    <property type="entry name" value="Vaccinia Virus protein VP39"/>
    <property type="match status" value="1"/>
</dbReference>
<gene>
    <name evidence="7" type="ORF">S01H1_05091</name>
</gene>
<dbReference type="PROSITE" id="PS00092">
    <property type="entry name" value="N6_MTASE"/>
    <property type="match status" value="1"/>
</dbReference>
<evidence type="ECO:0000256" key="1">
    <source>
        <dbReference type="ARBA" id="ARBA00011900"/>
    </source>
</evidence>
<feature type="non-terminal residue" evidence="7">
    <location>
        <position position="1"/>
    </location>
</feature>
<evidence type="ECO:0000256" key="3">
    <source>
        <dbReference type="ARBA" id="ARBA00022679"/>
    </source>
</evidence>
<evidence type="ECO:0000259" key="6">
    <source>
        <dbReference type="Pfam" id="PF02384"/>
    </source>
</evidence>
<feature type="non-terminal residue" evidence="7">
    <location>
        <position position="494"/>
    </location>
</feature>
<sequence>SQLFIVKFVLNQDLNSNQAKITPSFLKSIPRKVKELFNIKNSIEVRFFSPIINALKDLEPEKFDQLLLFTVEKVNLIDTQPEYFFDDTIQNIVHSYIRHKSGEFYTPPFIVKKMVEESYVLGEKVIDPCCGSGNFIIEIIKTILSANYTKRERIEAIKKLHGIDINPLSIYLTKLNLLFLLKENFCHLCSNFVTTDFLFQYNAEIKEKFDLVIGNPPWFTLRDIENRDYQEKIKKLAEELEIKPLPKNVLNIEVASLFFYKAKILLMKENSKIFFVITMGVINGSHAARFRNFQGFHNIKLWKFTNQITDIFNIDFICIYAQKSVEDRIMHNLEVPLFLFSVNLNGKKLNYYDTIDFFLEKTEELVPYNTEIKGNKHYTNKLITKEKQQQLLPIKMSEYKKLFHKGADLNPRNLIFIKKKIRNDSLITINPDPRIFKRAKEPWVKIEFNNEIIEKDYLFKVIKSTELVKFYMYDFYTVFLPLKKENLSFDYSSL</sequence>
<feature type="domain" description="DNA methylase adenine-specific" evidence="6">
    <location>
        <begin position="99"/>
        <end position="281"/>
    </location>
</feature>
<keyword evidence="4" id="KW-0680">Restriction system</keyword>
<evidence type="ECO:0000256" key="2">
    <source>
        <dbReference type="ARBA" id="ARBA00022603"/>
    </source>
</evidence>
<dbReference type="PANTHER" id="PTHR33841">
    <property type="entry name" value="DNA METHYLTRANSFERASE YEEA-RELATED"/>
    <property type="match status" value="1"/>
</dbReference>
<protein>
    <recommendedName>
        <fullName evidence="1">site-specific DNA-methyltransferase (adenine-specific)</fullName>
        <ecNumber evidence="1">2.1.1.72</ecNumber>
    </recommendedName>
</protein>
<reference evidence="7" key="1">
    <citation type="journal article" date="2014" name="Front. Microbiol.">
        <title>High frequency of phylogenetically diverse reductive dehalogenase-homologous genes in deep subseafloor sedimentary metagenomes.</title>
        <authorList>
            <person name="Kawai M."/>
            <person name="Futagami T."/>
            <person name="Toyoda A."/>
            <person name="Takaki Y."/>
            <person name="Nishi S."/>
            <person name="Hori S."/>
            <person name="Arai W."/>
            <person name="Tsubouchi T."/>
            <person name="Morono Y."/>
            <person name="Uchiyama I."/>
            <person name="Ito T."/>
            <person name="Fujiyama A."/>
            <person name="Inagaki F."/>
            <person name="Takami H."/>
        </authorList>
    </citation>
    <scope>NUCLEOTIDE SEQUENCE</scope>
    <source>
        <strain evidence="7">Expedition CK06-06</strain>
    </source>
</reference>
<dbReference type="GO" id="GO:0008170">
    <property type="term" value="F:N-methyltransferase activity"/>
    <property type="evidence" value="ECO:0007669"/>
    <property type="project" value="InterPro"/>
</dbReference>
<dbReference type="InterPro" id="IPR002052">
    <property type="entry name" value="DNA_methylase_N6_adenine_CS"/>
</dbReference>
<name>X0S6A4_9ZZZZ</name>
<evidence type="ECO:0000313" key="7">
    <source>
        <dbReference type="EMBL" id="GAF70761.1"/>
    </source>
</evidence>
<dbReference type="EMBL" id="BARS01002653">
    <property type="protein sequence ID" value="GAF70761.1"/>
    <property type="molecule type" value="Genomic_DNA"/>
</dbReference>
<dbReference type="SUPFAM" id="SSF53335">
    <property type="entry name" value="S-adenosyl-L-methionine-dependent methyltransferases"/>
    <property type="match status" value="1"/>
</dbReference>
<dbReference type="AlphaFoldDB" id="X0S6A4"/>
<dbReference type="GO" id="GO:0009007">
    <property type="term" value="F:site-specific DNA-methyltransferase (adenine-specific) activity"/>
    <property type="evidence" value="ECO:0007669"/>
    <property type="project" value="UniProtKB-EC"/>
</dbReference>
<dbReference type="PANTHER" id="PTHR33841:SF1">
    <property type="entry name" value="DNA METHYLTRANSFERASE A"/>
    <property type="match status" value="1"/>
</dbReference>
<evidence type="ECO:0000256" key="5">
    <source>
        <dbReference type="ARBA" id="ARBA00047942"/>
    </source>
</evidence>
<comment type="catalytic activity">
    <reaction evidence="5">
        <text>a 2'-deoxyadenosine in DNA + S-adenosyl-L-methionine = an N(6)-methyl-2'-deoxyadenosine in DNA + S-adenosyl-L-homocysteine + H(+)</text>
        <dbReference type="Rhea" id="RHEA:15197"/>
        <dbReference type="Rhea" id="RHEA-COMP:12418"/>
        <dbReference type="Rhea" id="RHEA-COMP:12419"/>
        <dbReference type="ChEBI" id="CHEBI:15378"/>
        <dbReference type="ChEBI" id="CHEBI:57856"/>
        <dbReference type="ChEBI" id="CHEBI:59789"/>
        <dbReference type="ChEBI" id="CHEBI:90615"/>
        <dbReference type="ChEBI" id="CHEBI:90616"/>
        <dbReference type="EC" id="2.1.1.72"/>
    </reaction>
</comment>
<dbReference type="GO" id="GO:0003677">
    <property type="term" value="F:DNA binding"/>
    <property type="evidence" value="ECO:0007669"/>
    <property type="project" value="InterPro"/>
</dbReference>
<dbReference type="CDD" id="cd02440">
    <property type="entry name" value="AdoMet_MTases"/>
    <property type="match status" value="1"/>
</dbReference>
<dbReference type="InterPro" id="IPR029063">
    <property type="entry name" value="SAM-dependent_MTases_sf"/>
</dbReference>
<accession>X0S6A4</accession>